<name>A0A6J8C0G9_MYTCO</name>
<dbReference type="AlphaFoldDB" id="A0A6J8C0G9"/>
<gene>
    <name evidence="1" type="ORF">MCOR_25002</name>
</gene>
<protein>
    <submittedName>
        <fullName evidence="1">Uncharacterized protein</fullName>
    </submittedName>
</protein>
<accession>A0A6J8C0G9</accession>
<sequence length="173" mass="20925">MFQNFNENNVLEDLNKTNFDQIQQKSDIQSATDMWYKLFLSVINRHAPVKVKKIKHIHQPDRLTDEVKDAQKKRNYYQSKRDWKNFRYWRNKCTKLIEKSKQSYFKQAIENNKKPKVKDLKPKAQNEITSTMNFDNKEYDNMHDIVNHFNTHFTTIGDKYVTNNTQFQANKIK</sequence>
<evidence type="ECO:0000313" key="1">
    <source>
        <dbReference type="EMBL" id="CAC5389868.1"/>
    </source>
</evidence>
<organism evidence="1 2">
    <name type="scientific">Mytilus coruscus</name>
    <name type="common">Sea mussel</name>
    <dbReference type="NCBI Taxonomy" id="42192"/>
    <lineage>
        <taxon>Eukaryota</taxon>
        <taxon>Metazoa</taxon>
        <taxon>Spiralia</taxon>
        <taxon>Lophotrochozoa</taxon>
        <taxon>Mollusca</taxon>
        <taxon>Bivalvia</taxon>
        <taxon>Autobranchia</taxon>
        <taxon>Pteriomorphia</taxon>
        <taxon>Mytilida</taxon>
        <taxon>Mytiloidea</taxon>
        <taxon>Mytilidae</taxon>
        <taxon>Mytilinae</taxon>
        <taxon>Mytilus</taxon>
    </lineage>
</organism>
<dbReference type="OrthoDB" id="5987769at2759"/>
<dbReference type="EMBL" id="CACVKT020004382">
    <property type="protein sequence ID" value="CAC5389868.1"/>
    <property type="molecule type" value="Genomic_DNA"/>
</dbReference>
<reference evidence="1 2" key="1">
    <citation type="submission" date="2020-06" db="EMBL/GenBank/DDBJ databases">
        <authorList>
            <person name="Li R."/>
            <person name="Bekaert M."/>
        </authorList>
    </citation>
    <scope>NUCLEOTIDE SEQUENCE [LARGE SCALE GENOMIC DNA]</scope>
    <source>
        <strain evidence="2">wild</strain>
    </source>
</reference>
<evidence type="ECO:0000313" key="2">
    <source>
        <dbReference type="Proteomes" id="UP000507470"/>
    </source>
</evidence>
<proteinExistence type="predicted"/>
<keyword evidence="2" id="KW-1185">Reference proteome</keyword>
<dbReference type="Proteomes" id="UP000507470">
    <property type="component" value="Unassembled WGS sequence"/>
</dbReference>